<dbReference type="Gene3D" id="2.80.10.50">
    <property type="match status" value="1"/>
</dbReference>
<dbReference type="PROSITE" id="PS50231">
    <property type="entry name" value="RICIN_B_LECTIN"/>
    <property type="match status" value="1"/>
</dbReference>
<comment type="caution">
    <text evidence="3">The sequence shown here is derived from an EMBL/GenBank/DDBJ whole genome shotgun (WGS) entry which is preliminary data.</text>
</comment>
<name>A0ABP3FIF8_9ACTN</name>
<feature type="chain" id="PRO_5045398345" description="Ricin B lectin domain-containing protein" evidence="1">
    <location>
        <begin position="20"/>
        <end position="183"/>
    </location>
</feature>
<dbReference type="InterPro" id="IPR000772">
    <property type="entry name" value="Ricin_B_lectin"/>
</dbReference>
<gene>
    <name evidence="3" type="ORF">GCM10010302_65390</name>
</gene>
<evidence type="ECO:0000256" key="1">
    <source>
        <dbReference type="SAM" id="SignalP"/>
    </source>
</evidence>
<feature type="domain" description="Ricin B lectin" evidence="2">
    <location>
        <begin position="35"/>
        <end position="109"/>
    </location>
</feature>
<keyword evidence="4" id="KW-1185">Reference proteome</keyword>
<dbReference type="Proteomes" id="UP001501867">
    <property type="component" value="Unassembled WGS sequence"/>
</dbReference>
<evidence type="ECO:0000259" key="2">
    <source>
        <dbReference type="Pfam" id="PF14200"/>
    </source>
</evidence>
<protein>
    <recommendedName>
        <fullName evidence="2">Ricin B lectin domain-containing protein</fullName>
    </recommendedName>
</protein>
<organism evidence="3 4">
    <name type="scientific">Streptomyces polychromogenes</name>
    <dbReference type="NCBI Taxonomy" id="67342"/>
    <lineage>
        <taxon>Bacteria</taxon>
        <taxon>Bacillati</taxon>
        <taxon>Actinomycetota</taxon>
        <taxon>Actinomycetes</taxon>
        <taxon>Kitasatosporales</taxon>
        <taxon>Streptomycetaceae</taxon>
        <taxon>Streptomyces</taxon>
    </lineage>
</organism>
<dbReference type="SUPFAM" id="SSF50370">
    <property type="entry name" value="Ricin B-like lectins"/>
    <property type="match status" value="1"/>
</dbReference>
<reference evidence="4" key="1">
    <citation type="journal article" date="2019" name="Int. J. Syst. Evol. Microbiol.">
        <title>The Global Catalogue of Microorganisms (GCM) 10K type strain sequencing project: providing services to taxonomists for standard genome sequencing and annotation.</title>
        <authorList>
            <consortium name="The Broad Institute Genomics Platform"/>
            <consortium name="The Broad Institute Genome Sequencing Center for Infectious Disease"/>
            <person name="Wu L."/>
            <person name="Ma J."/>
        </authorList>
    </citation>
    <scope>NUCLEOTIDE SEQUENCE [LARGE SCALE GENOMIC DNA]</scope>
    <source>
        <strain evidence="4">JCM 4505</strain>
    </source>
</reference>
<keyword evidence="1" id="KW-0732">Signal</keyword>
<dbReference type="InterPro" id="IPR035992">
    <property type="entry name" value="Ricin_B-like_lectins"/>
</dbReference>
<sequence length="183" mass="19711">MAALVGLLALVVPVSSAGAAENPSIVYTTSFHNAALYKLHAAVSWKCLDIQGGGAPADGKVIQTFDCKDELHQMFTFQRVGGDNFTVGAFGVYCLGTQGGSTAPGTPLNLRNGWGCSTFTWNYRGTPQYPNRWELVEASTGQCVRDTGRRSPVVLGACGSTTTPWPEVWAPEFNRYHDYDQLG</sequence>
<dbReference type="EMBL" id="BAAABV010000028">
    <property type="protein sequence ID" value="GAA0317253.1"/>
    <property type="molecule type" value="Genomic_DNA"/>
</dbReference>
<dbReference type="CDD" id="cd00161">
    <property type="entry name" value="beta-trefoil_Ricin-like"/>
    <property type="match status" value="1"/>
</dbReference>
<proteinExistence type="predicted"/>
<evidence type="ECO:0000313" key="4">
    <source>
        <dbReference type="Proteomes" id="UP001501867"/>
    </source>
</evidence>
<feature type="signal peptide" evidence="1">
    <location>
        <begin position="1"/>
        <end position="19"/>
    </location>
</feature>
<evidence type="ECO:0000313" key="3">
    <source>
        <dbReference type="EMBL" id="GAA0317253.1"/>
    </source>
</evidence>
<dbReference type="Pfam" id="PF14200">
    <property type="entry name" value="RicinB_lectin_2"/>
    <property type="match status" value="1"/>
</dbReference>
<accession>A0ABP3FIF8</accession>